<organism evidence="1 2">
    <name type="scientific">Carboxylicivirga sediminis</name>
    <dbReference type="NCBI Taxonomy" id="2006564"/>
    <lineage>
        <taxon>Bacteria</taxon>
        <taxon>Pseudomonadati</taxon>
        <taxon>Bacteroidota</taxon>
        <taxon>Bacteroidia</taxon>
        <taxon>Marinilabiliales</taxon>
        <taxon>Marinilabiliaceae</taxon>
        <taxon>Carboxylicivirga</taxon>
    </lineage>
</organism>
<gene>
    <name evidence="1" type="ORF">KDU71_07630</name>
</gene>
<accession>A0A941F315</accession>
<evidence type="ECO:0000313" key="2">
    <source>
        <dbReference type="Proteomes" id="UP000679220"/>
    </source>
</evidence>
<proteinExistence type="predicted"/>
<reference evidence="1" key="2">
    <citation type="submission" date="2021-04" db="EMBL/GenBank/DDBJ databases">
        <authorList>
            <person name="Zhang T."/>
            <person name="Zhang Y."/>
            <person name="Lu D."/>
            <person name="Zuo D."/>
            <person name="Du Z."/>
        </authorList>
    </citation>
    <scope>NUCLEOTIDE SEQUENCE</scope>
    <source>
        <strain evidence="1">JR1</strain>
    </source>
</reference>
<dbReference type="EMBL" id="JAGTAR010000009">
    <property type="protein sequence ID" value="MBR8535427.1"/>
    <property type="molecule type" value="Genomic_DNA"/>
</dbReference>
<dbReference type="Proteomes" id="UP000679220">
    <property type="component" value="Unassembled WGS sequence"/>
</dbReference>
<protein>
    <submittedName>
        <fullName evidence="1">Uncharacterized protein</fullName>
    </submittedName>
</protein>
<keyword evidence="2" id="KW-1185">Reference proteome</keyword>
<name>A0A941F315_9BACT</name>
<dbReference type="RefSeq" id="WP_212189333.1">
    <property type="nucleotide sequence ID" value="NZ_JAGTAR010000009.1"/>
</dbReference>
<reference evidence="1" key="1">
    <citation type="journal article" date="2018" name="Int. J. Syst. Evol. Microbiol.">
        <title>Carboxylicivirga sediminis sp. nov., isolated from coastal sediment.</title>
        <authorList>
            <person name="Wang F.Q."/>
            <person name="Ren L.H."/>
            <person name="Zou R.J."/>
            <person name="Sun Y.Z."/>
            <person name="Liu X.J."/>
            <person name="Jiang F."/>
            <person name="Liu L.J."/>
        </authorList>
    </citation>
    <scope>NUCLEOTIDE SEQUENCE</scope>
    <source>
        <strain evidence="1">JR1</strain>
    </source>
</reference>
<comment type="caution">
    <text evidence="1">The sequence shown here is derived from an EMBL/GenBank/DDBJ whole genome shotgun (WGS) entry which is preliminary data.</text>
</comment>
<sequence length="85" mass="10230">MPRYALRNQQKIQQAFGVDFLRLLLASLKEHFNSHIEIEEHTYDNEKFRVIHVPNVQPNTDSFFEFYVIAKKYDVYRLAYKSTMS</sequence>
<evidence type="ECO:0000313" key="1">
    <source>
        <dbReference type="EMBL" id="MBR8535427.1"/>
    </source>
</evidence>
<dbReference type="AlphaFoldDB" id="A0A941F315"/>